<dbReference type="EMBL" id="CYZF01000008">
    <property type="protein sequence ID" value="CUO93085.1"/>
    <property type="molecule type" value="Genomic_DNA"/>
</dbReference>
<protein>
    <submittedName>
        <fullName evidence="1">Uncharacterized protein</fullName>
    </submittedName>
</protein>
<evidence type="ECO:0000313" key="4">
    <source>
        <dbReference type="Proteomes" id="UP000095419"/>
    </source>
</evidence>
<dbReference type="AlphaFoldDB" id="A0A174J7D7"/>
<evidence type="ECO:0000313" key="2">
    <source>
        <dbReference type="EMBL" id="KAB4165951.1"/>
    </source>
</evidence>
<dbReference type="Proteomes" id="UP000283680">
    <property type="component" value="Unassembled WGS sequence"/>
</dbReference>
<name>A0A174J7D7_BACUN</name>
<accession>A0A174J7D7</accession>
<evidence type="ECO:0000313" key="1">
    <source>
        <dbReference type="EMBL" id="CUO93085.1"/>
    </source>
</evidence>
<evidence type="ECO:0000313" key="6">
    <source>
        <dbReference type="Proteomes" id="UP000433928"/>
    </source>
</evidence>
<sequence>MGGWKTILLLKIFLFFYVHIRVCFAEQMSFSIINIHHFLFCQTHLTIRSVLFSIVVSLA</sequence>
<reference evidence="3 5" key="2">
    <citation type="submission" date="2018-08" db="EMBL/GenBank/DDBJ databases">
        <title>A genome reference for cultivated species of the human gut microbiota.</title>
        <authorList>
            <person name="Zou Y."/>
            <person name="Xue W."/>
            <person name="Luo G."/>
        </authorList>
    </citation>
    <scope>NUCLEOTIDE SEQUENCE [LARGE SCALE GENOMIC DNA]</scope>
    <source>
        <strain evidence="3 5">AF28-11</strain>
    </source>
</reference>
<dbReference type="Proteomes" id="UP000433928">
    <property type="component" value="Unassembled WGS sequence"/>
</dbReference>
<proteinExistence type="predicted"/>
<gene>
    <name evidence="3" type="ORF">DWY92_19795</name>
    <name evidence="1" type="ORF">ERS417307_02744</name>
    <name evidence="2" type="ORF">GAQ59_21500</name>
</gene>
<reference evidence="1 4" key="1">
    <citation type="submission" date="2015-09" db="EMBL/GenBank/DDBJ databases">
        <authorList>
            <consortium name="Pathogen Informatics"/>
        </authorList>
    </citation>
    <scope>NUCLEOTIDE SEQUENCE [LARGE SCALE GENOMIC DNA]</scope>
    <source>
        <strain evidence="1 4">2789STDY5608791</strain>
    </source>
</reference>
<organism evidence="1 4">
    <name type="scientific">Bacteroides uniformis</name>
    <dbReference type="NCBI Taxonomy" id="820"/>
    <lineage>
        <taxon>Bacteria</taxon>
        <taxon>Pseudomonadati</taxon>
        <taxon>Bacteroidota</taxon>
        <taxon>Bacteroidia</taxon>
        <taxon>Bacteroidales</taxon>
        <taxon>Bacteroidaceae</taxon>
        <taxon>Bacteroides</taxon>
    </lineage>
</organism>
<dbReference type="EMBL" id="WCUG01000050">
    <property type="protein sequence ID" value="KAB4165951.1"/>
    <property type="molecule type" value="Genomic_DNA"/>
</dbReference>
<reference evidence="2 6" key="3">
    <citation type="journal article" date="2019" name="Nat. Med.">
        <title>A library of human gut bacterial isolates paired with longitudinal multiomics data enables mechanistic microbiome research.</title>
        <authorList>
            <person name="Poyet M."/>
            <person name="Groussin M."/>
            <person name="Gibbons S.M."/>
            <person name="Avila-Pacheco J."/>
            <person name="Jiang X."/>
            <person name="Kearney S.M."/>
            <person name="Perrotta A.R."/>
            <person name="Berdy B."/>
            <person name="Zhao S."/>
            <person name="Lieberman T.D."/>
            <person name="Swanson P.K."/>
            <person name="Smith M."/>
            <person name="Roesemann S."/>
            <person name="Alexander J.E."/>
            <person name="Rich S.A."/>
            <person name="Livny J."/>
            <person name="Vlamakis H."/>
            <person name="Clish C."/>
            <person name="Bullock K."/>
            <person name="Deik A."/>
            <person name="Scott J."/>
            <person name="Pierce K.A."/>
            <person name="Xavier R.J."/>
            <person name="Alm E.J."/>
        </authorList>
    </citation>
    <scope>NUCLEOTIDE SEQUENCE [LARGE SCALE GENOMIC DNA]</scope>
    <source>
        <strain evidence="2 6">BIOML-A27</strain>
    </source>
</reference>
<evidence type="ECO:0000313" key="3">
    <source>
        <dbReference type="EMBL" id="RGQ47041.1"/>
    </source>
</evidence>
<dbReference type="EMBL" id="QRTH01000019">
    <property type="protein sequence ID" value="RGQ47041.1"/>
    <property type="molecule type" value="Genomic_DNA"/>
</dbReference>
<evidence type="ECO:0000313" key="5">
    <source>
        <dbReference type="Proteomes" id="UP000283680"/>
    </source>
</evidence>
<dbReference type="Proteomes" id="UP000095419">
    <property type="component" value="Unassembled WGS sequence"/>
</dbReference>